<dbReference type="Gene3D" id="3.40.50.1000">
    <property type="entry name" value="HAD superfamily/HAD-like"/>
    <property type="match status" value="1"/>
</dbReference>
<dbReference type="Pfam" id="PF08282">
    <property type="entry name" value="Hydrolase_3"/>
    <property type="match status" value="1"/>
</dbReference>
<keyword evidence="2" id="KW-1185">Reference proteome</keyword>
<dbReference type="AlphaFoldDB" id="A0A844FVI1"/>
<sequence>MIFYNSDGGNVVILASDFDNTLYFKGHFKKDDLKAIKAFQEAGGKFGVCTGRPLLGIVAPTLGKIKYDFYICNSGGAIYDQNKEVLMMKKIPLALAREVISKVHVDVSIIHNEKMLFYYYKKIPKIFHPHQRVLKSLDSIDDDFIMGMSFHFPKGQLAEAKACADTINEQYCDHMSAFQNNEHVDICANGCSKGKGLKFIENYFQTPHHEVGAIGDSFNDIPLLKAGGISFTFDYGPSDLKKEADYIVDSVGESLKYLLEK</sequence>
<dbReference type="InterPro" id="IPR006379">
    <property type="entry name" value="HAD-SF_hydro_IIB"/>
</dbReference>
<gene>
    <name evidence="1" type="ORF">FYJ79_07485</name>
</gene>
<dbReference type="InterPro" id="IPR023214">
    <property type="entry name" value="HAD_sf"/>
</dbReference>
<reference evidence="1 2" key="1">
    <citation type="submission" date="2019-08" db="EMBL/GenBank/DDBJ databases">
        <title>In-depth cultivation of the pig gut microbiome towards novel bacterial diversity and tailored functional studies.</title>
        <authorList>
            <person name="Wylensek D."/>
            <person name="Hitch T.C.A."/>
            <person name="Clavel T."/>
        </authorList>
    </citation>
    <scope>NUCLEOTIDE SEQUENCE [LARGE SCALE GENOMIC DNA]</scope>
    <source>
        <strain evidence="1 2">CA-Schmier-601-WT-3</strain>
    </source>
</reference>
<comment type="caution">
    <text evidence="1">The sequence shown here is derived from an EMBL/GenBank/DDBJ whole genome shotgun (WGS) entry which is preliminary data.</text>
</comment>
<dbReference type="GO" id="GO:0005829">
    <property type="term" value="C:cytosol"/>
    <property type="evidence" value="ECO:0007669"/>
    <property type="project" value="TreeGrafter"/>
</dbReference>
<organism evidence="1 2">
    <name type="scientific">Sharpea porci</name>
    <dbReference type="NCBI Taxonomy" id="2652286"/>
    <lineage>
        <taxon>Bacteria</taxon>
        <taxon>Bacillati</taxon>
        <taxon>Bacillota</taxon>
        <taxon>Erysipelotrichia</taxon>
        <taxon>Erysipelotrichales</taxon>
        <taxon>Coprobacillaceae</taxon>
        <taxon>Sharpea</taxon>
    </lineage>
</organism>
<dbReference type="GO" id="GO:0016791">
    <property type="term" value="F:phosphatase activity"/>
    <property type="evidence" value="ECO:0007669"/>
    <property type="project" value="TreeGrafter"/>
</dbReference>
<dbReference type="NCBIfam" id="TIGR01484">
    <property type="entry name" value="HAD-SF-IIB"/>
    <property type="match status" value="1"/>
</dbReference>
<dbReference type="PANTHER" id="PTHR10000">
    <property type="entry name" value="PHOSPHOSERINE PHOSPHATASE"/>
    <property type="match status" value="1"/>
</dbReference>
<dbReference type="Gene3D" id="3.30.1240.10">
    <property type="match status" value="1"/>
</dbReference>
<dbReference type="GO" id="GO:0000287">
    <property type="term" value="F:magnesium ion binding"/>
    <property type="evidence" value="ECO:0007669"/>
    <property type="project" value="TreeGrafter"/>
</dbReference>
<accession>A0A844FVI1</accession>
<protein>
    <submittedName>
        <fullName evidence="1">HAD-IIB family hydrolase</fullName>
    </submittedName>
</protein>
<dbReference type="InterPro" id="IPR036412">
    <property type="entry name" value="HAD-like_sf"/>
</dbReference>
<name>A0A844FVI1_9FIRM</name>
<dbReference type="EMBL" id="VUNM01000015">
    <property type="protein sequence ID" value="MST89412.1"/>
    <property type="molecule type" value="Genomic_DNA"/>
</dbReference>
<evidence type="ECO:0000313" key="2">
    <source>
        <dbReference type="Proteomes" id="UP000442619"/>
    </source>
</evidence>
<evidence type="ECO:0000313" key="1">
    <source>
        <dbReference type="EMBL" id="MST89412.1"/>
    </source>
</evidence>
<proteinExistence type="predicted"/>
<dbReference type="SUPFAM" id="SSF56784">
    <property type="entry name" value="HAD-like"/>
    <property type="match status" value="1"/>
</dbReference>
<dbReference type="PANTHER" id="PTHR10000:SF8">
    <property type="entry name" value="HAD SUPERFAMILY HYDROLASE-LIKE, TYPE 3"/>
    <property type="match status" value="1"/>
</dbReference>
<keyword evidence="1" id="KW-0378">Hydrolase</keyword>
<dbReference type="Proteomes" id="UP000442619">
    <property type="component" value="Unassembled WGS sequence"/>
</dbReference>